<evidence type="ECO:0000256" key="3">
    <source>
        <dbReference type="ARBA" id="ARBA00022806"/>
    </source>
</evidence>
<dbReference type="RefSeq" id="WP_084264125.1">
    <property type="nucleotide sequence ID" value="NZ_CP007515.1"/>
</dbReference>
<dbReference type="AlphaFoldDB" id="A0A023X7A5"/>
<dbReference type="InterPro" id="IPR001650">
    <property type="entry name" value="Helicase_C-like"/>
</dbReference>
<protein>
    <submittedName>
        <fullName evidence="8">DEAD/DEAH box helicase</fullName>
    </submittedName>
</protein>
<organism evidence="8 10">
    <name type="scientific">Rubrobacter radiotolerans</name>
    <name type="common">Arthrobacter radiotolerans</name>
    <dbReference type="NCBI Taxonomy" id="42256"/>
    <lineage>
        <taxon>Bacteria</taxon>
        <taxon>Bacillati</taxon>
        <taxon>Actinomycetota</taxon>
        <taxon>Rubrobacteria</taxon>
        <taxon>Rubrobacterales</taxon>
        <taxon>Rubrobacteraceae</taxon>
        <taxon>Rubrobacter</taxon>
    </lineage>
</organism>
<keyword evidence="3 8" id="KW-0347">Helicase</keyword>
<proteinExistence type="predicted"/>
<feature type="domain" description="Helicase ATP-binding" evidence="6">
    <location>
        <begin position="40"/>
        <end position="215"/>
    </location>
</feature>
<evidence type="ECO:0000313" key="10">
    <source>
        <dbReference type="Proteomes" id="UP000025229"/>
    </source>
</evidence>
<keyword evidence="8" id="KW-0614">Plasmid</keyword>
<dbReference type="HOGENOM" id="CLU_437353_0_0_11"/>
<evidence type="ECO:0000313" key="9">
    <source>
        <dbReference type="EMBL" id="MDX5895337.1"/>
    </source>
</evidence>
<reference evidence="9" key="2">
    <citation type="submission" date="2023-11" db="EMBL/GenBank/DDBJ databases">
        <title>MicrobeMod: A computational toolkit for identifying prokaryotic methylation and restriction-modification with nanopore sequencing.</title>
        <authorList>
            <person name="Crits-Christoph A."/>
            <person name="Kang S.C."/>
            <person name="Lee H."/>
            <person name="Ostrov N."/>
        </authorList>
    </citation>
    <scope>NUCLEOTIDE SEQUENCE</scope>
    <source>
        <strain evidence="9">ATCC 51242</strain>
    </source>
</reference>
<dbReference type="InterPro" id="IPR027417">
    <property type="entry name" value="P-loop_NTPase"/>
</dbReference>
<dbReference type="PROSITE" id="PS51192">
    <property type="entry name" value="HELICASE_ATP_BIND_1"/>
    <property type="match status" value="1"/>
</dbReference>
<keyword evidence="4" id="KW-0067">ATP-binding</keyword>
<dbReference type="Proteomes" id="UP000025229">
    <property type="component" value="Plasmid 1"/>
</dbReference>
<dbReference type="PROSITE" id="PS51194">
    <property type="entry name" value="HELICASE_CTER"/>
    <property type="match status" value="1"/>
</dbReference>
<dbReference type="GO" id="GO:0003676">
    <property type="term" value="F:nucleic acid binding"/>
    <property type="evidence" value="ECO:0007669"/>
    <property type="project" value="InterPro"/>
</dbReference>
<dbReference type="GO" id="GO:0005524">
    <property type="term" value="F:ATP binding"/>
    <property type="evidence" value="ECO:0007669"/>
    <property type="project" value="UniProtKB-KW"/>
</dbReference>
<evidence type="ECO:0000256" key="2">
    <source>
        <dbReference type="ARBA" id="ARBA00022801"/>
    </source>
</evidence>
<dbReference type="PANTHER" id="PTHR47957:SF3">
    <property type="entry name" value="ATP-DEPENDENT HELICASE HRQ1"/>
    <property type="match status" value="1"/>
</dbReference>
<feature type="domain" description="Helicase C-terminal" evidence="7">
    <location>
        <begin position="246"/>
        <end position="419"/>
    </location>
</feature>
<accession>A0A023X7A5</accession>
<keyword evidence="1" id="KW-0547">Nucleotide-binding</keyword>
<evidence type="ECO:0000256" key="4">
    <source>
        <dbReference type="ARBA" id="ARBA00022840"/>
    </source>
</evidence>
<dbReference type="EMBL" id="CP007515">
    <property type="protein sequence ID" value="AHY48061.1"/>
    <property type="molecule type" value="Genomic_DNA"/>
</dbReference>
<dbReference type="OrthoDB" id="3197455at2"/>
<name>A0A023X7A5_RUBRA</name>
<keyword evidence="2" id="KW-0378">Hydrolase</keyword>
<geneLocation type="plasmid" evidence="8">
    <name>1</name>
</geneLocation>
<dbReference type="Gene3D" id="3.40.50.300">
    <property type="entry name" value="P-loop containing nucleotide triphosphate hydrolases"/>
    <property type="match status" value="2"/>
</dbReference>
<reference evidence="8 10" key="1">
    <citation type="submission" date="2014-03" db="EMBL/GenBank/DDBJ databases">
        <title>Complete genome sequence of the Radio-Resistant Rubrobacter radiotolerans RSPS-4.</title>
        <authorList>
            <person name="Egas C.C."/>
            <person name="Barroso C.C."/>
            <person name="Froufe H.J.C."/>
            <person name="Pacheco J.J."/>
            <person name="Albuquerque L.L."/>
            <person name="da Costa M.M.S."/>
        </authorList>
    </citation>
    <scope>NUCLEOTIDE SEQUENCE [LARGE SCALE GENOMIC DNA]</scope>
    <source>
        <strain evidence="8 10">RSPS-4</strain>
        <plasmid evidence="8 10">1</plasmid>
    </source>
</reference>
<dbReference type="Proteomes" id="UP001281130">
    <property type="component" value="Unassembled WGS sequence"/>
</dbReference>
<dbReference type="Pfam" id="PF00270">
    <property type="entry name" value="DEAD"/>
    <property type="match status" value="1"/>
</dbReference>
<dbReference type="Pfam" id="PF22590">
    <property type="entry name" value="Cas3-like_C_2"/>
    <property type="match status" value="1"/>
</dbReference>
<dbReference type="GO" id="GO:0051607">
    <property type="term" value="P:defense response to virus"/>
    <property type="evidence" value="ECO:0007669"/>
    <property type="project" value="UniProtKB-KW"/>
</dbReference>
<evidence type="ECO:0000259" key="7">
    <source>
        <dbReference type="PROSITE" id="PS51194"/>
    </source>
</evidence>
<sequence length="625" mass="70389">MRDVFVPNGENMTISTEELKSAFRRVLHGEEPYSHQVEFGREVMSERNAILSAGTGSGKTEAALVPALLSGKRVFLLYPTKALLHDQFGRVEKIANNVLDKSPRIVVDTGDDDDATGYSADIVLTNLDKFVFRMFGYGKKRYGYSYPFRLTRDRRKSLLIFDEAHAYDETIFAHLWFVLNKLTYEKRVQTLLLSATLPEKFITALRDVEHRAFPRPDTEGFFALVEDAERRTGTQLYSGTVSQDEAIEKAARLFADGRRVVLIFRRIRGDGGLQAAWKKLRGELGGEMARVEDGNVVGSVLAYHGGQLPPHRKRVLKRLLELDGEKEPYLLLATHAMEVGVDISTEVMFCGAGGGEFMLDPDGFVQQIGRCARRRGESGEVFLMLDKEGEVPSFAEKLEEGAEISPETKRSITAMNEPPDTARAEGGIEYLHDEALYRYVHDHVPENRELWERGVLVTRDWEPNIELVFSEERDGETWIGGLPQQRFWGGDEVSESVSLTMGQAVLLAPRCAWVFTGRDEANDSTVRLALGGEKQRTLDEVRGQLGYPNMRDARQAPIMLLAPEGVRKEIFEDDNLGLSAEGNGEIKSIYSGYPNITRYEATLKKRNPSTTLKLQWDEPKKPEEE</sequence>
<dbReference type="GO" id="GO:0036297">
    <property type="term" value="P:interstrand cross-link repair"/>
    <property type="evidence" value="ECO:0007669"/>
    <property type="project" value="TreeGrafter"/>
</dbReference>
<dbReference type="InterPro" id="IPR011545">
    <property type="entry name" value="DEAD/DEAH_box_helicase_dom"/>
</dbReference>
<keyword evidence="10" id="KW-1185">Reference proteome</keyword>
<evidence type="ECO:0000256" key="1">
    <source>
        <dbReference type="ARBA" id="ARBA00022741"/>
    </source>
</evidence>
<evidence type="ECO:0000313" key="8">
    <source>
        <dbReference type="EMBL" id="AHY48061.1"/>
    </source>
</evidence>
<dbReference type="SUPFAM" id="SSF52540">
    <property type="entry name" value="P-loop containing nucleoside triphosphate hydrolases"/>
    <property type="match status" value="1"/>
</dbReference>
<dbReference type="InterPro" id="IPR014001">
    <property type="entry name" value="Helicase_ATP-bd"/>
</dbReference>
<dbReference type="SMART" id="SM00487">
    <property type="entry name" value="DEXDc"/>
    <property type="match status" value="1"/>
</dbReference>
<dbReference type="InterPro" id="IPR054712">
    <property type="entry name" value="Cas3-like_dom"/>
</dbReference>
<dbReference type="GO" id="GO:0043138">
    <property type="term" value="F:3'-5' DNA helicase activity"/>
    <property type="evidence" value="ECO:0007669"/>
    <property type="project" value="TreeGrafter"/>
</dbReference>
<dbReference type="KEGG" id="rrd:RradSPS_2778"/>
<dbReference type="GO" id="GO:0016787">
    <property type="term" value="F:hydrolase activity"/>
    <property type="evidence" value="ECO:0007669"/>
    <property type="project" value="UniProtKB-KW"/>
</dbReference>
<evidence type="ECO:0000256" key="5">
    <source>
        <dbReference type="ARBA" id="ARBA00023118"/>
    </source>
</evidence>
<dbReference type="eggNOG" id="COG1203">
    <property type="taxonomic scope" value="Bacteria"/>
</dbReference>
<dbReference type="GO" id="GO:0006289">
    <property type="term" value="P:nucleotide-excision repair"/>
    <property type="evidence" value="ECO:0007669"/>
    <property type="project" value="TreeGrafter"/>
</dbReference>
<keyword evidence="5" id="KW-0051">Antiviral defense</keyword>
<evidence type="ECO:0000259" key="6">
    <source>
        <dbReference type="PROSITE" id="PS51192"/>
    </source>
</evidence>
<dbReference type="PANTHER" id="PTHR47957">
    <property type="entry name" value="ATP-DEPENDENT HELICASE HRQ1"/>
    <property type="match status" value="1"/>
</dbReference>
<dbReference type="SMART" id="SM00490">
    <property type="entry name" value="HELICc"/>
    <property type="match status" value="1"/>
</dbReference>
<dbReference type="EMBL" id="JAWXXX010000002">
    <property type="protein sequence ID" value="MDX5895337.1"/>
    <property type="molecule type" value="Genomic_DNA"/>
</dbReference>
<gene>
    <name evidence="8" type="ORF">RradSPS_2778</name>
    <name evidence="9" type="ORF">SIL72_15020</name>
</gene>